<dbReference type="Proteomes" id="UP000031668">
    <property type="component" value="Unassembled WGS sequence"/>
</dbReference>
<protein>
    <submittedName>
        <fullName evidence="1">Uncharacterized protein</fullName>
    </submittedName>
</protein>
<comment type="caution">
    <text evidence="1">The sequence shown here is derived from an EMBL/GenBank/DDBJ whole genome shotgun (WGS) entry which is preliminary data.</text>
</comment>
<evidence type="ECO:0000313" key="1">
    <source>
        <dbReference type="EMBL" id="KII60781.1"/>
    </source>
</evidence>
<reference evidence="1 2" key="1">
    <citation type="journal article" date="2014" name="Genome Biol. Evol.">
        <title>The genome of the myxosporean Thelohanellus kitauei shows adaptations to nutrient acquisition within its fish host.</title>
        <authorList>
            <person name="Yang Y."/>
            <person name="Xiong J."/>
            <person name="Zhou Z."/>
            <person name="Huo F."/>
            <person name="Miao W."/>
            <person name="Ran C."/>
            <person name="Liu Y."/>
            <person name="Zhang J."/>
            <person name="Feng J."/>
            <person name="Wang M."/>
            <person name="Wang M."/>
            <person name="Wang L."/>
            <person name="Yao B."/>
        </authorList>
    </citation>
    <scope>NUCLEOTIDE SEQUENCE [LARGE SCALE GENOMIC DNA]</scope>
    <source>
        <strain evidence="1">Wuqing</strain>
    </source>
</reference>
<name>A0A0C2MGG0_THEKT</name>
<sequence>MNDTIEVYRTNNHGLGTIHSPEHQIMLKDPRNINQSKPYAIPHAMQPKVKEEIQRLCALESQEKARAPFQKTKNIIQEKKGSVLGGIYSDEPFSVISTDIVGSYESRNLVTECERSKFWIHTNHGMKIILNRKQSYPIKESPTHQEISHIYESQINKPKLFFHPQSDRKRNKRTYKLHDKGRLNESQKYVSHRGPPHHQTAVKLLLP</sequence>
<organism evidence="1 2">
    <name type="scientific">Thelohanellus kitauei</name>
    <name type="common">Myxosporean</name>
    <dbReference type="NCBI Taxonomy" id="669202"/>
    <lineage>
        <taxon>Eukaryota</taxon>
        <taxon>Metazoa</taxon>
        <taxon>Cnidaria</taxon>
        <taxon>Myxozoa</taxon>
        <taxon>Myxosporea</taxon>
        <taxon>Bivalvulida</taxon>
        <taxon>Platysporina</taxon>
        <taxon>Myxobolidae</taxon>
        <taxon>Thelohanellus</taxon>
    </lineage>
</organism>
<gene>
    <name evidence="1" type="ORF">RF11_02641</name>
</gene>
<dbReference type="EMBL" id="JWZT01005439">
    <property type="protein sequence ID" value="KII60781.1"/>
    <property type="molecule type" value="Genomic_DNA"/>
</dbReference>
<dbReference type="AlphaFoldDB" id="A0A0C2MGG0"/>
<keyword evidence="2" id="KW-1185">Reference proteome</keyword>
<accession>A0A0C2MGG0</accession>
<evidence type="ECO:0000313" key="2">
    <source>
        <dbReference type="Proteomes" id="UP000031668"/>
    </source>
</evidence>
<proteinExistence type="predicted"/>